<reference evidence="2" key="2">
    <citation type="journal article" date="2021" name="PeerJ">
        <title>Extensive microbial diversity within the chicken gut microbiome revealed by metagenomics and culture.</title>
        <authorList>
            <person name="Gilroy R."/>
            <person name="Ravi A."/>
            <person name="Getino M."/>
            <person name="Pursley I."/>
            <person name="Horton D.L."/>
            <person name="Alikhan N.F."/>
            <person name="Baker D."/>
            <person name="Gharbi K."/>
            <person name="Hall N."/>
            <person name="Watson M."/>
            <person name="Adriaenssens E.M."/>
            <person name="Foster-Nyarko E."/>
            <person name="Jarju S."/>
            <person name="Secka A."/>
            <person name="Antonio M."/>
            <person name="Oren A."/>
            <person name="Chaudhuri R.R."/>
            <person name="La Ragione R."/>
            <person name="Hildebrand F."/>
            <person name="Pallen M.J."/>
        </authorList>
    </citation>
    <scope>NUCLEOTIDE SEQUENCE</scope>
    <source>
        <strain evidence="2">ChiSjej2B20-13462</strain>
    </source>
</reference>
<dbReference type="PANTHER" id="PTHR43415">
    <property type="entry name" value="SPERMIDINE N(1)-ACETYLTRANSFERASE"/>
    <property type="match status" value="1"/>
</dbReference>
<dbReference type="AlphaFoldDB" id="A0A9D1CP99"/>
<accession>A0A9D1CP99</accession>
<dbReference type="Gene3D" id="3.40.630.30">
    <property type="match status" value="1"/>
</dbReference>
<dbReference type="Proteomes" id="UP000886874">
    <property type="component" value="Unassembled WGS sequence"/>
</dbReference>
<evidence type="ECO:0000313" key="2">
    <source>
        <dbReference type="EMBL" id="HIQ69903.1"/>
    </source>
</evidence>
<dbReference type="EMBL" id="DVFN01000091">
    <property type="protein sequence ID" value="HIQ69903.1"/>
    <property type="molecule type" value="Genomic_DNA"/>
</dbReference>
<comment type="caution">
    <text evidence="2">The sequence shown here is derived from an EMBL/GenBank/DDBJ whole genome shotgun (WGS) entry which is preliminary data.</text>
</comment>
<dbReference type="Pfam" id="PF13302">
    <property type="entry name" value="Acetyltransf_3"/>
    <property type="match status" value="1"/>
</dbReference>
<dbReference type="GO" id="GO:0016747">
    <property type="term" value="F:acyltransferase activity, transferring groups other than amino-acyl groups"/>
    <property type="evidence" value="ECO:0007669"/>
    <property type="project" value="InterPro"/>
</dbReference>
<dbReference type="PROSITE" id="PS51186">
    <property type="entry name" value="GNAT"/>
    <property type="match status" value="1"/>
</dbReference>
<proteinExistence type="predicted"/>
<dbReference type="PANTHER" id="PTHR43415:SF3">
    <property type="entry name" value="GNAT-FAMILY ACETYLTRANSFERASE"/>
    <property type="match status" value="1"/>
</dbReference>
<dbReference type="InterPro" id="IPR000182">
    <property type="entry name" value="GNAT_dom"/>
</dbReference>
<evidence type="ECO:0000313" key="3">
    <source>
        <dbReference type="Proteomes" id="UP000886874"/>
    </source>
</evidence>
<reference evidence="2" key="1">
    <citation type="submission" date="2020-10" db="EMBL/GenBank/DDBJ databases">
        <authorList>
            <person name="Gilroy R."/>
        </authorList>
    </citation>
    <scope>NUCLEOTIDE SEQUENCE</scope>
    <source>
        <strain evidence="2">ChiSjej2B20-13462</strain>
    </source>
</reference>
<evidence type="ECO:0000259" key="1">
    <source>
        <dbReference type="PROSITE" id="PS51186"/>
    </source>
</evidence>
<name>A0A9D1CP99_9FIRM</name>
<dbReference type="SUPFAM" id="SSF55729">
    <property type="entry name" value="Acyl-CoA N-acyltransferases (Nat)"/>
    <property type="match status" value="1"/>
</dbReference>
<feature type="domain" description="N-acetyltransferase" evidence="1">
    <location>
        <begin position="8"/>
        <end position="164"/>
    </location>
</feature>
<sequence>MDLQFRNLRIRNAVASDAPQLTRWWNDGSVMAHAGFPHGLGTTEEEVAGKLAQDREETGRRLILELDGAPVGEMCYRIVEGNKAQIGIKICEAARQEQGYGRIALSLLIRALFDRGVSAVVLDTDLENRRAQHVYASLGFTRLGVRRDCWRNQVGELRSAVDYEIKSGQLVDFTGQGT</sequence>
<dbReference type="InterPro" id="IPR016181">
    <property type="entry name" value="Acyl_CoA_acyltransferase"/>
</dbReference>
<protein>
    <submittedName>
        <fullName evidence="2">GNAT family N-acetyltransferase</fullName>
    </submittedName>
</protein>
<organism evidence="2 3">
    <name type="scientific">Candidatus Avoscillospira stercorigallinarum</name>
    <dbReference type="NCBI Taxonomy" id="2840708"/>
    <lineage>
        <taxon>Bacteria</taxon>
        <taxon>Bacillati</taxon>
        <taxon>Bacillota</taxon>
        <taxon>Clostridia</taxon>
        <taxon>Eubacteriales</taxon>
        <taxon>Oscillospiraceae</taxon>
        <taxon>Oscillospiraceae incertae sedis</taxon>
        <taxon>Candidatus Avoscillospira</taxon>
    </lineage>
</organism>
<gene>
    <name evidence="2" type="ORF">IAA67_06210</name>
</gene>